<accession>A0AA40A0U3</accession>
<sequence length="177" mass="19832">MSTVESREKYSTPGFQAELNSRITNVRERVDQGFGEQLLAMSRGMELEVAEGDDDLRYHTIIVGALLLRIGARISPDDCDHLRKIANEVPCHIDNSHENHHIGFRGAGKAQFLAALDAYSHGTPRDFFEPSCFHCGKITSEIEGNILRCARCSKRNQSTWYCDSVCLSYVLNSMCSC</sequence>
<evidence type="ECO:0008006" key="3">
    <source>
        <dbReference type="Google" id="ProtNLM"/>
    </source>
</evidence>
<keyword evidence="2" id="KW-1185">Reference proteome</keyword>
<proteinExistence type="predicted"/>
<name>A0AA40A0U3_9PEZI</name>
<dbReference type="Proteomes" id="UP001172159">
    <property type="component" value="Unassembled WGS sequence"/>
</dbReference>
<dbReference type="EMBL" id="JAUKTV010000019">
    <property type="protein sequence ID" value="KAK0707159.1"/>
    <property type="molecule type" value="Genomic_DNA"/>
</dbReference>
<protein>
    <recommendedName>
        <fullName evidence="3">Suppressor of anucleate metulae protein B</fullName>
    </recommendedName>
</protein>
<dbReference type="AlphaFoldDB" id="A0AA40A0U3"/>
<reference evidence="1" key="1">
    <citation type="submission" date="2023-06" db="EMBL/GenBank/DDBJ databases">
        <title>Genome-scale phylogeny and comparative genomics of the fungal order Sordariales.</title>
        <authorList>
            <consortium name="Lawrence Berkeley National Laboratory"/>
            <person name="Hensen N."/>
            <person name="Bonometti L."/>
            <person name="Westerberg I."/>
            <person name="Brannstrom I.O."/>
            <person name="Guillou S."/>
            <person name="Cros-Aarteil S."/>
            <person name="Calhoun S."/>
            <person name="Haridas S."/>
            <person name="Kuo A."/>
            <person name="Mondo S."/>
            <person name="Pangilinan J."/>
            <person name="Riley R."/>
            <person name="Labutti K."/>
            <person name="Andreopoulos B."/>
            <person name="Lipzen A."/>
            <person name="Chen C."/>
            <person name="Yanf M."/>
            <person name="Daum C."/>
            <person name="Ng V."/>
            <person name="Clum A."/>
            <person name="Steindorff A."/>
            <person name="Ohm R."/>
            <person name="Martin F."/>
            <person name="Silar P."/>
            <person name="Natvig D."/>
            <person name="Lalanne C."/>
            <person name="Gautier V."/>
            <person name="Ament-Velasquez S.L."/>
            <person name="Kruys A."/>
            <person name="Hutchinson M.I."/>
            <person name="Powell A.J."/>
            <person name="Barry K."/>
            <person name="Miller A.N."/>
            <person name="Grigoriev I.V."/>
            <person name="Debuchy R."/>
            <person name="Gladieux P."/>
            <person name="Thoren M.H."/>
            <person name="Johannesson H."/>
        </authorList>
    </citation>
    <scope>NUCLEOTIDE SEQUENCE</scope>
    <source>
        <strain evidence="1">CBS 540.89</strain>
    </source>
</reference>
<gene>
    <name evidence="1" type="ORF">B0T21DRAFT_298718</name>
</gene>
<organism evidence="1 2">
    <name type="scientific">Apiosordaria backusii</name>
    <dbReference type="NCBI Taxonomy" id="314023"/>
    <lineage>
        <taxon>Eukaryota</taxon>
        <taxon>Fungi</taxon>
        <taxon>Dikarya</taxon>
        <taxon>Ascomycota</taxon>
        <taxon>Pezizomycotina</taxon>
        <taxon>Sordariomycetes</taxon>
        <taxon>Sordariomycetidae</taxon>
        <taxon>Sordariales</taxon>
        <taxon>Lasiosphaeriaceae</taxon>
        <taxon>Apiosordaria</taxon>
    </lineage>
</organism>
<comment type="caution">
    <text evidence="1">The sequence shown here is derived from an EMBL/GenBank/DDBJ whole genome shotgun (WGS) entry which is preliminary data.</text>
</comment>
<evidence type="ECO:0000313" key="1">
    <source>
        <dbReference type="EMBL" id="KAK0707159.1"/>
    </source>
</evidence>
<evidence type="ECO:0000313" key="2">
    <source>
        <dbReference type="Proteomes" id="UP001172159"/>
    </source>
</evidence>